<dbReference type="RefSeq" id="WP_136005482.1">
    <property type="nucleotide sequence ID" value="NZ_SRYR01000001.1"/>
</dbReference>
<dbReference type="AlphaFoldDB" id="A0A4S2DSX8"/>
<comment type="caution">
    <text evidence="2">The sequence shown here is derived from an EMBL/GenBank/DDBJ whole genome shotgun (WGS) entry which is preliminary data.</text>
</comment>
<dbReference type="EMBL" id="SRYR01000001">
    <property type="protein sequence ID" value="TGY44354.1"/>
    <property type="molecule type" value="Genomic_DNA"/>
</dbReference>
<evidence type="ECO:0000256" key="1">
    <source>
        <dbReference type="SAM" id="Phobius"/>
    </source>
</evidence>
<name>A0A4S2DSX8_9CLOT</name>
<feature type="transmembrane region" description="Helical" evidence="1">
    <location>
        <begin position="12"/>
        <end position="36"/>
    </location>
</feature>
<keyword evidence="3" id="KW-1185">Reference proteome</keyword>
<reference evidence="2 3" key="1">
    <citation type="submission" date="2019-04" db="EMBL/GenBank/DDBJ databases">
        <title>Microbes associate with the intestines of laboratory mice.</title>
        <authorList>
            <person name="Navarre W."/>
            <person name="Wong E."/>
            <person name="Huang K."/>
            <person name="Tropini C."/>
            <person name="Ng K."/>
            <person name="Yu B."/>
        </authorList>
    </citation>
    <scope>NUCLEOTIDE SEQUENCE [LARGE SCALE GENOMIC DNA]</scope>
    <source>
        <strain evidence="2 3">NM50_B9-20</strain>
    </source>
</reference>
<gene>
    <name evidence="2" type="ORF">E5347_05960</name>
</gene>
<evidence type="ECO:0000313" key="3">
    <source>
        <dbReference type="Proteomes" id="UP000306888"/>
    </source>
</evidence>
<sequence length="143" mass="16669">MHLKVTKKKKGFSLVETIIIFMIIIIISNISLKFILNIHLRTNEYRTFSDKKSLSIEEEEYLETLNIKIKSNSDSLNNIVTLSKEISNSNAKFKSYALEKINNNYYITKVTDRSKMYIGLDEVNDKGYKFKPSTYKTQYIYGG</sequence>
<protein>
    <recommendedName>
        <fullName evidence="4">Type II secretion system protein</fullName>
    </recommendedName>
</protein>
<organism evidence="2 3">
    <name type="scientific">Clostridium sartagoforme</name>
    <dbReference type="NCBI Taxonomy" id="84031"/>
    <lineage>
        <taxon>Bacteria</taxon>
        <taxon>Bacillati</taxon>
        <taxon>Bacillota</taxon>
        <taxon>Clostridia</taxon>
        <taxon>Eubacteriales</taxon>
        <taxon>Clostridiaceae</taxon>
        <taxon>Clostridium</taxon>
    </lineage>
</organism>
<keyword evidence="1" id="KW-0472">Membrane</keyword>
<proteinExistence type="predicted"/>
<evidence type="ECO:0008006" key="4">
    <source>
        <dbReference type="Google" id="ProtNLM"/>
    </source>
</evidence>
<keyword evidence="1" id="KW-1133">Transmembrane helix</keyword>
<dbReference type="Proteomes" id="UP000306888">
    <property type="component" value="Unassembled WGS sequence"/>
</dbReference>
<keyword evidence="1" id="KW-0812">Transmembrane</keyword>
<evidence type="ECO:0000313" key="2">
    <source>
        <dbReference type="EMBL" id="TGY44354.1"/>
    </source>
</evidence>
<accession>A0A4S2DSX8</accession>